<dbReference type="InterPro" id="IPR052722">
    <property type="entry name" value="PgpH_phosphodiesterase"/>
</dbReference>
<evidence type="ECO:0000256" key="1">
    <source>
        <dbReference type="SAM" id="Phobius"/>
    </source>
</evidence>
<dbReference type="InterPro" id="IPR006674">
    <property type="entry name" value="HD_domain"/>
</dbReference>
<feature type="transmembrane region" description="Helical" evidence="1">
    <location>
        <begin position="471"/>
        <end position="489"/>
    </location>
</feature>
<dbReference type="Proteomes" id="UP000218785">
    <property type="component" value="Chromosome"/>
</dbReference>
<gene>
    <name evidence="3" type="ORF">NIES37_34180</name>
</gene>
<feature type="transmembrane region" description="Helical" evidence="1">
    <location>
        <begin position="349"/>
        <end position="366"/>
    </location>
</feature>
<organism evidence="3 4">
    <name type="scientific">Tolypothrix tenuis PCC 7101</name>
    <dbReference type="NCBI Taxonomy" id="231146"/>
    <lineage>
        <taxon>Bacteria</taxon>
        <taxon>Bacillati</taxon>
        <taxon>Cyanobacteriota</taxon>
        <taxon>Cyanophyceae</taxon>
        <taxon>Nostocales</taxon>
        <taxon>Tolypothrichaceae</taxon>
        <taxon>Tolypothrix</taxon>
    </lineage>
</organism>
<dbReference type="SUPFAM" id="SSF109604">
    <property type="entry name" value="HD-domain/PDEase-like"/>
    <property type="match status" value="1"/>
</dbReference>
<feature type="transmembrane region" description="Helical" evidence="1">
    <location>
        <begin position="21"/>
        <end position="45"/>
    </location>
</feature>
<dbReference type="InterPro" id="IPR011624">
    <property type="entry name" value="Metal-dep_PHydrolase_7TM_extra"/>
</dbReference>
<evidence type="ECO:0000259" key="2">
    <source>
        <dbReference type="SMART" id="SM00471"/>
    </source>
</evidence>
<dbReference type="InterPro" id="IPR011621">
    <property type="entry name" value="Metal-dep_PHydrolase_7TM_intra"/>
</dbReference>
<keyword evidence="1" id="KW-0812">Transmembrane</keyword>
<dbReference type="GO" id="GO:0016787">
    <property type="term" value="F:hydrolase activity"/>
    <property type="evidence" value="ECO:0007669"/>
    <property type="project" value="UniProtKB-KW"/>
</dbReference>
<feature type="transmembrane region" description="Helical" evidence="1">
    <location>
        <begin position="378"/>
        <end position="396"/>
    </location>
</feature>
<dbReference type="AlphaFoldDB" id="A0A1Z4N151"/>
<dbReference type="EMBL" id="AP018248">
    <property type="protein sequence ID" value="BAY99435.1"/>
    <property type="molecule type" value="Genomic_DNA"/>
</dbReference>
<evidence type="ECO:0000313" key="4">
    <source>
        <dbReference type="Proteomes" id="UP000218785"/>
    </source>
</evidence>
<proteinExistence type="predicted"/>
<sequence length="769" mass="85006">MLSPKYYRQTTLQGKQSYLKNRLFTAGMLVLVVISLSSGLGYRFYNQPKLDVGKVAPQTLTAPNSAHVEDAKTTGEKRREARSGALAVWVVDSQVNEQIKQHLEQLLATGDQIRDKLGKFPIIRTAILSTATQTYLRQAPETQWQTVLQTLAKNSNLTGLNSTQQQAVKNLRSYRQSNSSVALSQVLKAIAQARQRYNTALNFLSENTSAQPQTLYDATFLNLSDADWQQAKIQMHQTLERMLAQGIYPGLSAHNLNSAIAMQVSVSVPKTAQPLANRLLSTVIIPNLIKDIEQTKVIAEKAAQAVEPTIVSIQKGEAIVKAGEKITQADFVLLDYFRLSQRSIDWVELTRFTAIVGLAVAVFRLVERRFYAKLRSSDYALIIFLTLSAPLLIFLTKSFTGLPAIGLLLGSFYGSAIGGTVMGLLGILLSIGTELSWHDLIPSATSGILGGLMAGQWRFPGREAPRTREELATLGILIGLTQGSVYLLVNTAIAPLWYAVLGTAMLNGLAGLLWSILALGISPYLETAFDLVTPIRLAELSNPNRPLLKRLAHETPGTFQHTVFVATLAEAAARALHCHVELVRAGVLYHDIGKMHDPLGFIENQMAGPNKHDAINDPWKSAEIIKKHVSEGLVMARQYKLPSAIQAFIPEHQGTILIAYFYNEAQKQQQHHPDIVLHESDFRYEGPIPQSKETGIAMLADACEAALRSLKDATPEAALAMVNKILKARWQDHQLIDSGLTREDMSQIAYIFVQVWQQFHHKRIPYSKS</sequence>
<dbReference type="CDD" id="cd00077">
    <property type="entry name" value="HDc"/>
    <property type="match status" value="1"/>
</dbReference>
<dbReference type="Gene3D" id="1.10.3210.10">
    <property type="entry name" value="Hypothetical protein af1432"/>
    <property type="match status" value="1"/>
</dbReference>
<feature type="transmembrane region" description="Helical" evidence="1">
    <location>
        <begin position="402"/>
        <end position="428"/>
    </location>
</feature>
<keyword evidence="1" id="KW-1133">Transmembrane helix</keyword>
<dbReference type="SMART" id="SM00471">
    <property type="entry name" value="HDc"/>
    <property type="match status" value="1"/>
</dbReference>
<dbReference type="InterPro" id="IPR003607">
    <property type="entry name" value="HD/PDEase_dom"/>
</dbReference>
<keyword evidence="1" id="KW-0472">Membrane</keyword>
<dbReference type="KEGG" id="ttq:NIES37_34180"/>
<dbReference type="InterPro" id="IPR006675">
    <property type="entry name" value="HDIG_dom"/>
</dbReference>
<feature type="transmembrane region" description="Helical" evidence="1">
    <location>
        <begin position="440"/>
        <end position="459"/>
    </location>
</feature>
<keyword evidence="4" id="KW-1185">Reference proteome</keyword>
<dbReference type="PANTHER" id="PTHR36442:SF1">
    <property type="entry name" value="CYCLIC-DI-AMP PHOSPHODIESTERASE PGPH"/>
    <property type="match status" value="1"/>
</dbReference>
<dbReference type="PANTHER" id="PTHR36442">
    <property type="entry name" value="CYCLIC-DI-AMP PHOSPHODIESTERASE PGPH"/>
    <property type="match status" value="1"/>
</dbReference>
<dbReference type="Pfam" id="PF07697">
    <property type="entry name" value="7TMR-HDED"/>
    <property type="match status" value="1"/>
</dbReference>
<keyword evidence="3" id="KW-0378">Hydrolase</keyword>
<reference evidence="3 4" key="1">
    <citation type="submission" date="2017-06" db="EMBL/GenBank/DDBJ databases">
        <title>Genome sequencing of cyanobaciteial culture collection at National Institute for Environmental Studies (NIES).</title>
        <authorList>
            <person name="Hirose Y."/>
            <person name="Shimura Y."/>
            <person name="Fujisawa T."/>
            <person name="Nakamura Y."/>
            <person name="Kawachi M."/>
        </authorList>
    </citation>
    <scope>NUCLEOTIDE SEQUENCE [LARGE SCALE GENOMIC DNA]</scope>
    <source>
        <strain evidence="3 4">NIES-37</strain>
    </source>
</reference>
<dbReference type="Pfam" id="PF07698">
    <property type="entry name" value="7TM-7TMR_HD"/>
    <property type="match status" value="1"/>
</dbReference>
<dbReference type="Pfam" id="PF01966">
    <property type="entry name" value="HD"/>
    <property type="match status" value="1"/>
</dbReference>
<protein>
    <submittedName>
        <fullName evidence="3">Metal dependent phosphohydrolase</fullName>
    </submittedName>
</protein>
<feature type="domain" description="HD/PDEase" evidence="2">
    <location>
        <begin position="554"/>
        <end position="715"/>
    </location>
</feature>
<feature type="transmembrane region" description="Helical" evidence="1">
    <location>
        <begin position="496"/>
        <end position="517"/>
    </location>
</feature>
<accession>A0A1Z4N151</accession>
<dbReference type="NCBIfam" id="TIGR00277">
    <property type="entry name" value="HDIG"/>
    <property type="match status" value="1"/>
</dbReference>
<name>A0A1Z4N151_9CYAN</name>
<evidence type="ECO:0000313" key="3">
    <source>
        <dbReference type="EMBL" id="BAY99435.1"/>
    </source>
</evidence>